<reference evidence="3 4" key="1">
    <citation type="submission" date="2015-01" db="EMBL/GenBank/DDBJ databases">
        <title>Genome sequence of the anaerobic bacterium Geobacter soli GSS01, a dissimilatory Fe(III) reducer from soil.</title>
        <authorList>
            <person name="Yang G."/>
            <person name="Zhou S."/>
        </authorList>
    </citation>
    <scope>NUCLEOTIDE SEQUENCE [LARGE SCALE GENOMIC DNA]</scope>
    <source>
        <strain evidence="3 4">GSS01</strain>
    </source>
</reference>
<protein>
    <recommendedName>
        <fullName evidence="5">Lipoprotein</fullName>
    </recommendedName>
</protein>
<keyword evidence="4" id="KW-1185">Reference proteome</keyword>
<evidence type="ECO:0008006" key="5">
    <source>
        <dbReference type="Google" id="ProtNLM"/>
    </source>
</evidence>
<feature type="region of interest" description="Disordered" evidence="1">
    <location>
        <begin position="191"/>
        <end position="217"/>
    </location>
</feature>
<sequence length="217" mass="22944">MNKKTIVIPALYLALLSAGVTLSAGSARAHCDTLDGPVVQDARIALEKNDVTPVLKWVREKDEAKIRSSFRETVAAAKKGAKAKEAAEHRFFTSLVKVHRAAEGAPFTGLKPAGTVEPAVAAADSALASGSSAELVKIVTDAVAAGIRERFDRVAEAKKHKDESVAAGRKYVAAYVEYTHYVERLHRDAEGHAAHHGGPDGTKAPHGHGDAHASHGH</sequence>
<feature type="chain" id="PRO_5002139081" description="Lipoprotein" evidence="2">
    <location>
        <begin position="30"/>
        <end position="217"/>
    </location>
</feature>
<dbReference type="InterPro" id="IPR045613">
    <property type="entry name" value="DUF6448"/>
</dbReference>
<dbReference type="EMBL" id="JXBL01000001">
    <property type="protein sequence ID" value="KIE43468.1"/>
    <property type="molecule type" value="Genomic_DNA"/>
</dbReference>
<evidence type="ECO:0000313" key="3">
    <source>
        <dbReference type="EMBL" id="KIE43468.1"/>
    </source>
</evidence>
<dbReference type="Proteomes" id="UP000031433">
    <property type="component" value="Unassembled WGS sequence"/>
</dbReference>
<proteinExistence type="predicted"/>
<dbReference type="Pfam" id="PF20046">
    <property type="entry name" value="DUF6448"/>
    <property type="match status" value="1"/>
</dbReference>
<evidence type="ECO:0000256" key="1">
    <source>
        <dbReference type="SAM" id="MobiDB-lite"/>
    </source>
</evidence>
<keyword evidence="2" id="KW-0732">Signal</keyword>
<feature type="compositionally biased region" description="Basic and acidic residues" evidence="1">
    <location>
        <begin position="207"/>
        <end position="217"/>
    </location>
</feature>
<dbReference type="RefSeq" id="WP_039646965.1">
    <property type="nucleotide sequence ID" value="NZ_JXBL01000001.1"/>
</dbReference>
<evidence type="ECO:0000313" key="4">
    <source>
        <dbReference type="Proteomes" id="UP000031433"/>
    </source>
</evidence>
<dbReference type="AlphaFoldDB" id="A0A0C1TVR8"/>
<accession>A0A0C1TVR8</accession>
<feature type="signal peptide" evidence="2">
    <location>
        <begin position="1"/>
        <end position="29"/>
    </location>
</feature>
<name>A0A0C1TVR8_9BACT</name>
<organism evidence="3 4">
    <name type="scientific">Geobacter soli</name>
    <dbReference type="NCBI Taxonomy" id="1510391"/>
    <lineage>
        <taxon>Bacteria</taxon>
        <taxon>Pseudomonadati</taxon>
        <taxon>Thermodesulfobacteriota</taxon>
        <taxon>Desulfuromonadia</taxon>
        <taxon>Geobacterales</taxon>
        <taxon>Geobacteraceae</taxon>
        <taxon>Geobacter</taxon>
    </lineage>
</organism>
<comment type="caution">
    <text evidence="3">The sequence shown here is derived from an EMBL/GenBank/DDBJ whole genome shotgun (WGS) entry which is preliminary data.</text>
</comment>
<evidence type="ECO:0000256" key="2">
    <source>
        <dbReference type="SAM" id="SignalP"/>
    </source>
</evidence>
<gene>
    <name evidence="3" type="ORF">SE37_12920</name>
</gene>